<comment type="caution">
    <text evidence="2">The sequence shown here is derived from an EMBL/GenBank/DDBJ whole genome shotgun (WGS) entry which is preliminary data.</text>
</comment>
<gene>
    <name evidence="2" type="ORF">EUU22_22220</name>
</gene>
<feature type="non-terminal residue" evidence="2">
    <location>
        <position position="86"/>
    </location>
</feature>
<accession>A0A4Q2SCA2</accession>
<protein>
    <recommendedName>
        <fullName evidence="1">MmeI-like C-terminal domain-containing protein</fullName>
    </recommendedName>
</protein>
<dbReference type="InterPro" id="IPR046818">
    <property type="entry name" value="MmeI_C"/>
</dbReference>
<name>A0A4Q2SCA2_9HYPH</name>
<dbReference type="Pfam" id="PF20467">
    <property type="entry name" value="MmeI_C"/>
    <property type="match status" value="1"/>
</dbReference>
<feature type="domain" description="MmeI-like C-terminal" evidence="1">
    <location>
        <begin position="2"/>
        <end position="77"/>
    </location>
</feature>
<dbReference type="RefSeq" id="WP_245485250.1">
    <property type="nucleotide sequence ID" value="NZ_SDVB01000367.1"/>
</dbReference>
<evidence type="ECO:0000313" key="2">
    <source>
        <dbReference type="EMBL" id="RYB99450.1"/>
    </source>
</evidence>
<feature type="non-terminal residue" evidence="2">
    <location>
        <position position="1"/>
    </location>
</feature>
<dbReference type="Proteomes" id="UP000291088">
    <property type="component" value="Unassembled WGS sequence"/>
</dbReference>
<sequence length="86" mass="9970">EAKRKHIEALAEEVLLIREDYPDKSLADLYDPDKMPAPLLAAHKTLDRAVEALYRDRPFRDASERLEHLFARYEKLIAAERAKKPA</sequence>
<proteinExistence type="predicted"/>
<dbReference type="EMBL" id="SDVB01000367">
    <property type="protein sequence ID" value="RYB99450.1"/>
    <property type="molecule type" value="Genomic_DNA"/>
</dbReference>
<organism evidence="2 3">
    <name type="scientific">Ciceribacter ferrooxidans</name>
    <dbReference type="NCBI Taxonomy" id="2509717"/>
    <lineage>
        <taxon>Bacteria</taxon>
        <taxon>Pseudomonadati</taxon>
        <taxon>Pseudomonadota</taxon>
        <taxon>Alphaproteobacteria</taxon>
        <taxon>Hyphomicrobiales</taxon>
        <taxon>Rhizobiaceae</taxon>
        <taxon>Ciceribacter</taxon>
    </lineage>
</organism>
<evidence type="ECO:0000259" key="1">
    <source>
        <dbReference type="Pfam" id="PF20467"/>
    </source>
</evidence>
<dbReference type="AlphaFoldDB" id="A0A4Q2SCA2"/>
<keyword evidence="3" id="KW-1185">Reference proteome</keyword>
<reference evidence="2 3" key="1">
    <citation type="submission" date="2019-01" db="EMBL/GenBank/DDBJ databases">
        <authorList>
            <person name="Deng T."/>
        </authorList>
    </citation>
    <scope>NUCLEOTIDE SEQUENCE [LARGE SCALE GENOMIC DNA]</scope>
    <source>
        <strain evidence="2 3">F8825</strain>
    </source>
</reference>
<evidence type="ECO:0000313" key="3">
    <source>
        <dbReference type="Proteomes" id="UP000291088"/>
    </source>
</evidence>